<dbReference type="OrthoDB" id="4506787at2759"/>
<organism evidence="2 3">
    <name type="scientific">Aspergillus saccharolyticus JOP 1030-1</name>
    <dbReference type="NCBI Taxonomy" id="1450539"/>
    <lineage>
        <taxon>Eukaryota</taxon>
        <taxon>Fungi</taxon>
        <taxon>Dikarya</taxon>
        <taxon>Ascomycota</taxon>
        <taxon>Pezizomycotina</taxon>
        <taxon>Eurotiomycetes</taxon>
        <taxon>Eurotiomycetidae</taxon>
        <taxon>Eurotiales</taxon>
        <taxon>Aspergillaceae</taxon>
        <taxon>Aspergillus</taxon>
        <taxon>Aspergillus subgen. Circumdati</taxon>
    </lineage>
</organism>
<dbReference type="AlphaFoldDB" id="A0A318ZX02"/>
<feature type="compositionally biased region" description="Pro residues" evidence="1">
    <location>
        <begin position="377"/>
        <end position="386"/>
    </location>
</feature>
<feature type="compositionally biased region" description="Low complexity" evidence="1">
    <location>
        <begin position="406"/>
        <end position="415"/>
    </location>
</feature>
<evidence type="ECO:0000313" key="2">
    <source>
        <dbReference type="EMBL" id="PYH48843.1"/>
    </source>
</evidence>
<dbReference type="RefSeq" id="XP_025434825.1">
    <property type="nucleotide sequence ID" value="XM_025577134.1"/>
</dbReference>
<reference evidence="2 3" key="1">
    <citation type="submission" date="2016-12" db="EMBL/GenBank/DDBJ databases">
        <title>The genomes of Aspergillus section Nigri reveals drivers in fungal speciation.</title>
        <authorList>
            <consortium name="DOE Joint Genome Institute"/>
            <person name="Vesth T.C."/>
            <person name="Nybo J."/>
            <person name="Theobald S."/>
            <person name="Brandl J."/>
            <person name="Frisvad J.C."/>
            <person name="Nielsen K.F."/>
            <person name="Lyhne E.K."/>
            <person name="Kogle M.E."/>
            <person name="Kuo A."/>
            <person name="Riley R."/>
            <person name="Clum A."/>
            <person name="Nolan M."/>
            <person name="Lipzen A."/>
            <person name="Salamov A."/>
            <person name="Henrissat B."/>
            <person name="Wiebenga A."/>
            <person name="De Vries R.P."/>
            <person name="Grigoriev I.V."/>
            <person name="Mortensen U.H."/>
            <person name="Andersen M.R."/>
            <person name="Baker S.E."/>
        </authorList>
    </citation>
    <scope>NUCLEOTIDE SEQUENCE [LARGE SCALE GENOMIC DNA]</scope>
    <source>
        <strain evidence="2 3">JOP 1030-1</strain>
    </source>
</reference>
<feature type="region of interest" description="Disordered" evidence="1">
    <location>
        <begin position="357"/>
        <end position="496"/>
    </location>
</feature>
<gene>
    <name evidence="2" type="ORF">BP01DRAFT_379234</name>
</gene>
<name>A0A318ZX02_9EURO</name>
<dbReference type="GeneID" id="37078363"/>
<protein>
    <submittedName>
        <fullName evidence="2">Uncharacterized protein</fullName>
    </submittedName>
</protein>
<feature type="compositionally biased region" description="Pro residues" evidence="1">
    <location>
        <begin position="394"/>
        <end position="405"/>
    </location>
</feature>
<feature type="compositionally biased region" description="Polar residues" evidence="1">
    <location>
        <begin position="358"/>
        <end position="372"/>
    </location>
</feature>
<dbReference type="EMBL" id="KZ821220">
    <property type="protein sequence ID" value="PYH48843.1"/>
    <property type="molecule type" value="Genomic_DNA"/>
</dbReference>
<accession>A0A318ZX02</accession>
<sequence>MTRTASVNSDLMCQPRNNMGVLSTLLLPCMQVRKLRRAKRQRDHHSSWSCAGIAELEEKGVVHGHHHPRQNIVEKEAAELSAVSADERAQGGVEGATTTGLSHSKSIRLVSCADSECSTLGPEDGPILEQAVDEGEERDNFLNGTRRNSSSSKPGDHMLSDEETDVEQSSPQPVQKVIAMEVVPSRPPSRAGGGGGDDEAVAMAKAKAQSKDDLDLELASRRIPRNPDRKPRPASMQVQSTGGALKLPEIKSRMIEDIPEDVEGEERRTDGGVKIRPLRQAIASKKAAPALTPAETVKEEGEDDKQDDKRSSTWRLSQRKSMIELFNLLQSTAAAVARMPLVPRSSAFRASTIAVDESPSSVYSTTTNTIITASPAGPRPLRPPTTPTKTTKLPSPPPPTPPPKSPKQLLQQRPLPRTPQRKHKPTSIHHDYPGQQEDSITTPTSPHPSPTKKQRRMGTVLFPLASLRPSGGNAATSPHHHSPHPSQQHNAQTLFC</sequence>
<evidence type="ECO:0000313" key="3">
    <source>
        <dbReference type="Proteomes" id="UP000248349"/>
    </source>
</evidence>
<evidence type="ECO:0000256" key="1">
    <source>
        <dbReference type="SAM" id="MobiDB-lite"/>
    </source>
</evidence>
<proteinExistence type="predicted"/>
<feature type="compositionally biased region" description="Polar residues" evidence="1">
    <location>
        <begin position="142"/>
        <end position="153"/>
    </location>
</feature>
<dbReference type="Proteomes" id="UP000248349">
    <property type="component" value="Unassembled WGS sequence"/>
</dbReference>
<feature type="region of interest" description="Disordered" evidence="1">
    <location>
        <begin position="135"/>
        <end position="317"/>
    </location>
</feature>
<keyword evidence="3" id="KW-1185">Reference proteome</keyword>